<evidence type="ECO:0000313" key="4">
    <source>
        <dbReference type="Proteomes" id="UP000076420"/>
    </source>
</evidence>
<keyword evidence="2" id="KW-0472">Membrane</keyword>
<evidence type="ECO:0000313" key="3">
    <source>
        <dbReference type="EnsemblMetazoa" id="BGLB021632-PA"/>
    </source>
</evidence>
<dbReference type="InterPro" id="IPR001370">
    <property type="entry name" value="BIR_rpt"/>
</dbReference>
<organism evidence="3 4">
    <name type="scientific">Biomphalaria glabrata</name>
    <name type="common">Bloodfluke planorb</name>
    <name type="synonym">Freshwater snail</name>
    <dbReference type="NCBI Taxonomy" id="6526"/>
    <lineage>
        <taxon>Eukaryota</taxon>
        <taxon>Metazoa</taxon>
        <taxon>Spiralia</taxon>
        <taxon>Lophotrochozoa</taxon>
        <taxon>Mollusca</taxon>
        <taxon>Gastropoda</taxon>
        <taxon>Heterobranchia</taxon>
        <taxon>Euthyneura</taxon>
        <taxon>Panpulmonata</taxon>
        <taxon>Hygrophila</taxon>
        <taxon>Lymnaeoidea</taxon>
        <taxon>Planorbidae</taxon>
        <taxon>Biomphalaria</taxon>
    </lineage>
</organism>
<dbReference type="KEGG" id="bgt:106063335"/>
<gene>
    <name evidence="3" type="primary">106063335</name>
</gene>
<dbReference type="EnsemblMetazoa" id="BGLB021632-RA">
    <property type="protein sequence ID" value="BGLB021632-PA"/>
    <property type="gene ID" value="BGLB021632"/>
</dbReference>
<dbReference type="OrthoDB" id="6085084at2759"/>
<dbReference type="PROSITE" id="PS50143">
    <property type="entry name" value="BIR_REPEAT_2"/>
    <property type="match status" value="1"/>
</dbReference>
<dbReference type="VEuPathDB" id="VectorBase:BGLB021632"/>
<feature type="transmembrane region" description="Helical" evidence="2">
    <location>
        <begin position="186"/>
        <end position="208"/>
    </location>
</feature>
<feature type="compositionally biased region" description="Polar residues" evidence="1">
    <location>
        <begin position="364"/>
        <end position="394"/>
    </location>
</feature>
<dbReference type="VEuPathDB" id="VectorBase:BGLAX_033321"/>
<name>A0A2C9KN69_BIOGL</name>
<feature type="region of interest" description="Disordered" evidence="1">
    <location>
        <begin position="355"/>
        <end position="394"/>
    </location>
</feature>
<evidence type="ECO:0000256" key="1">
    <source>
        <dbReference type="SAM" id="MobiDB-lite"/>
    </source>
</evidence>
<dbReference type="Proteomes" id="UP000076420">
    <property type="component" value="Unassembled WGS sequence"/>
</dbReference>
<dbReference type="Gene3D" id="1.10.1170.10">
    <property type="entry name" value="Inhibitor Of Apoptosis Protein (2mihbC-IAP-1), Chain A"/>
    <property type="match status" value="1"/>
</dbReference>
<reference evidence="3" key="1">
    <citation type="submission" date="2020-05" db="UniProtKB">
        <authorList>
            <consortium name="EnsemblMetazoa"/>
        </authorList>
    </citation>
    <scope>IDENTIFICATION</scope>
    <source>
        <strain evidence="3">BB02</strain>
    </source>
</reference>
<keyword evidence="2" id="KW-0812">Transmembrane</keyword>
<evidence type="ECO:0000256" key="2">
    <source>
        <dbReference type="SAM" id="Phobius"/>
    </source>
</evidence>
<dbReference type="SUPFAM" id="SSF57924">
    <property type="entry name" value="Inhibitor of apoptosis (IAP) repeat"/>
    <property type="match status" value="2"/>
</dbReference>
<accession>A0A2C9KN69</accession>
<dbReference type="AlphaFoldDB" id="A0A2C9KN69"/>
<sequence>MLRASITIVSLLLLYSKENTDNQSKDLSFLPEISKHDRSNFVENITTLELGFAAEISKHDRVHFLNNLGNIFILIATNKDVSTRLKKEPQITYQPISYLGLCFLSANVLKYADAFSVLGLTSLNISICCLIQTLQTHQAVCCVSFLTLCVTLPKYTFDTNHKLLLTSRKLQFHTAKSIFQNESYRILYFSVIKTLAFVICFLAFSNLFQCNRDFSLQIKFLNISNNHRTVTKYDAKFDKNEHIDNDENILKNFMKNQHFINYIPTQDYLKRHYMTFPISSGKRLASFRPLLNSELPDFVSFTKLSSGGFFYPGNGLYVKCIGCDNLVEINRFENEPSSETYHKSACRFIQTESRENSHDISVRPPSTQDVSASSSHRTDSLYQGTDHSPVNSDQLDQVPLTASQISNEPPSHLPLPPTNSVYPVYSDAVKRLQSFATWPANHFLSISVLVNAGFFFA</sequence>
<protein>
    <submittedName>
        <fullName evidence="3">Uncharacterized protein</fullName>
    </submittedName>
</protein>
<keyword evidence="2" id="KW-1133">Transmembrane helix</keyword>
<proteinExistence type="predicted"/>